<name>A0ABR1IH90_9HYPO</name>
<dbReference type="InterPro" id="IPR036928">
    <property type="entry name" value="AS_sf"/>
</dbReference>
<gene>
    <name evidence="2" type="ORF">QQZ08_001141</name>
</gene>
<dbReference type="Pfam" id="PF01425">
    <property type="entry name" value="Amidase"/>
    <property type="match status" value="1"/>
</dbReference>
<dbReference type="PANTHER" id="PTHR42678:SF11">
    <property type="entry name" value="AMIDASE FAMILY PROTEIN"/>
    <property type="match status" value="1"/>
</dbReference>
<reference evidence="2 3" key="1">
    <citation type="journal article" date="2025" name="Microbiol. Resour. Announc.">
        <title>Draft genome sequences for Neonectria magnoliae and Neonectria punicea, canker pathogens of Liriodendron tulipifera and Acer saccharum in West Virginia.</title>
        <authorList>
            <person name="Petronek H.M."/>
            <person name="Kasson M.T."/>
            <person name="Metheny A.M."/>
            <person name="Stauder C.M."/>
            <person name="Lovett B."/>
            <person name="Lynch S.C."/>
            <person name="Garnas J.R."/>
            <person name="Kasson L.R."/>
            <person name="Stajich J.E."/>
        </authorList>
    </citation>
    <scope>NUCLEOTIDE SEQUENCE [LARGE SCALE GENOMIC DNA]</scope>
    <source>
        <strain evidence="2 3">NRRL 64651</strain>
    </source>
</reference>
<evidence type="ECO:0000259" key="1">
    <source>
        <dbReference type="Pfam" id="PF01425"/>
    </source>
</evidence>
<proteinExistence type="predicted"/>
<organism evidence="2 3">
    <name type="scientific">Neonectria magnoliae</name>
    <dbReference type="NCBI Taxonomy" id="2732573"/>
    <lineage>
        <taxon>Eukaryota</taxon>
        <taxon>Fungi</taxon>
        <taxon>Dikarya</taxon>
        <taxon>Ascomycota</taxon>
        <taxon>Pezizomycotina</taxon>
        <taxon>Sordariomycetes</taxon>
        <taxon>Hypocreomycetidae</taxon>
        <taxon>Hypocreales</taxon>
        <taxon>Nectriaceae</taxon>
        <taxon>Neonectria</taxon>
    </lineage>
</organism>
<feature type="domain" description="Amidase" evidence="1">
    <location>
        <begin position="30"/>
        <end position="186"/>
    </location>
</feature>
<keyword evidence="3" id="KW-1185">Reference proteome</keyword>
<dbReference type="PANTHER" id="PTHR42678">
    <property type="entry name" value="AMIDASE"/>
    <property type="match status" value="1"/>
</dbReference>
<evidence type="ECO:0000313" key="2">
    <source>
        <dbReference type="EMBL" id="KAK7432196.1"/>
    </source>
</evidence>
<dbReference type="SUPFAM" id="SSF75304">
    <property type="entry name" value="Amidase signature (AS) enzymes"/>
    <property type="match status" value="1"/>
</dbReference>
<protein>
    <recommendedName>
        <fullName evidence="1">Amidase domain-containing protein</fullName>
    </recommendedName>
</protein>
<dbReference type="Proteomes" id="UP001498421">
    <property type="component" value="Unassembled WGS sequence"/>
</dbReference>
<sequence length="295" mass="31219">MTNSNSLSLVEASISDLRQALDSQASTSVELVSLYLHSIGKYDCRGPSLNSSCVPNHNVLEEAQVSDDYRASGRPPRPLEGIPFTVKDSFKVKGLTDAAGSPALADLVASSDTAVVESLREAGAILLGKMNMPPMVDGGSQRGLYGRAESPYNPVYSTTAYASGSSNGSGTSTTASFAAFGFAGETTFVPIPSSSESSEVRPINYHSLEDSTAIQAKRIAVPRYILGAEGTEPKTLCSALDLELFNRARADLEALGATVIESDFALLEQYAKKGLSWTKLQRVRDIARVGQLGAL</sequence>
<dbReference type="Gene3D" id="3.90.1300.10">
    <property type="entry name" value="Amidase signature (AS) domain"/>
    <property type="match status" value="1"/>
</dbReference>
<dbReference type="InterPro" id="IPR023631">
    <property type="entry name" value="Amidase_dom"/>
</dbReference>
<accession>A0ABR1IH90</accession>
<comment type="caution">
    <text evidence="2">The sequence shown here is derived from an EMBL/GenBank/DDBJ whole genome shotgun (WGS) entry which is preliminary data.</text>
</comment>
<evidence type="ECO:0000313" key="3">
    <source>
        <dbReference type="Proteomes" id="UP001498421"/>
    </source>
</evidence>
<dbReference type="EMBL" id="JAZAVK010000006">
    <property type="protein sequence ID" value="KAK7432196.1"/>
    <property type="molecule type" value="Genomic_DNA"/>
</dbReference>